<dbReference type="PANTHER" id="PTHR24189">
    <property type="entry name" value="MYOTROPHIN"/>
    <property type="match status" value="1"/>
</dbReference>
<evidence type="ECO:0000256" key="4">
    <source>
        <dbReference type="ARBA" id="ARBA00022833"/>
    </source>
</evidence>
<dbReference type="InterPro" id="IPR002110">
    <property type="entry name" value="Ankyrin_rpt"/>
</dbReference>
<evidence type="ECO:0000256" key="8">
    <source>
        <dbReference type="SAM" id="MobiDB-lite"/>
    </source>
</evidence>
<dbReference type="Gene3D" id="1.25.40.20">
    <property type="entry name" value="Ankyrin repeat-containing domain"/>
    <property type="match status" value="2"/>
</dbReference>
<reference evidence="10" key="1">
    <citation type="journal article" date="2019" name="Environ. Microbiol.">
        <title>Fungal ecological strategies reflected in gene transcription - a case study of two litter decomposers.</title>
        <authorList>
            <person name="Barbi F."/>
            <person name="Kohler A."/>
            <person name="Barry K."/>
            <person name="Baskaran P."/>
            <person name="Daum C."/>
            <person name="Fauchery L."/>
            <person name="Ihrmark K."/>
            <person name="Kuo A."/>
            <person name="LaButti K."/>
            <person name="Lipzen A."/>
            <person name="Morin E."/>
            <person name="Grigoriev I.V."/>
            <person name="Henrissat B."/>
            <person name="Lindahl B."/>
            <person name="Martin F."/>
        </authorList>
    </citation>
    <scope>NUCLEOTIDE SEQUENCE</scope>
    <source>
        <strain evidence="10">JB14</strain>
    </source>
</reference>
<dbReference type="AlphaFoldDB" id="A0A6A4IKR5"/>
<evidence type="ECO:0000259" key="9">
    <source>
        <dbReference type="PROSITE" id="PS50865"/>
    </source>
</evidence>
<dbReference type="PROSITE" id="PS50297">
    <property type="entry name" value="ANK_REP_REGION"/>
    <property type="match status" value="1"/>
</dbReference>
<keyword evidence="3 7" id="KW-0863">Zinc-finger</keyword>
<evidence type="ECO:0000256" key="7">
    <source>
        <dbReference type="PROSITE-ProRule" id="PRU00134"/>
    </source>
</evidence>
<evidence type="ECO:0000313" key="11">
    <source>
        <dbReference type="Proteomes" id="UP000799118"/>
    </source>
</evidence>
<feature type="region of interest" description="Disordered" evidence="8">
    <location>
        <begin position="317"/>
        <end position="347"/>
    </location>
</feature>
<accession>A0A6A4IKR5</accession>
<dbReference type="SUPFAM" id="SSF48403">
    <property type="entry name" value="Ankyrin repeat"/>
    <property type="match status" value="1"/>
</dbReference>
<dbReference type="EMBL" id="ML769383">
    <property type="protein sequence ID" value="KAE9411211.1"/>
    <property type="molecule type" value="Genomic_DNA"/>
</dbReference>
<evidence type="ECO:0000256" key="5">
    <source>
        <dbReference type="ARBA" id="ARBA00023043"/>
    </source>
</evidence>
<dbReference type="Pfam" id="PF12796">
    <property type="entry name" value="Ank_2"/>
    <property type="match status" value="1"/>
</dbReference>
<dbReference type="Gene3D" id="6.10.140.2220">
    <property type="match status" value="1"/>
</dbReference>
<dbReference type="InterPro" id="IPR050745">
    <property type="entry name" value="Multifunctional_regulatory"/>
</dbReference>
<name>A0A6A4IKR5_9AGAR</name>
<keyword evidence="11" id="KW-1185">Reference proteome</keyword>
<gene>
    <name evidence="10" type="ORF">BT96DRAFT_982984</name>
</gene>
<organism evidence="10 11">
    <name type="scientific">Gymnopus androsaceus JB14</name>
    <dbReference type="NCBI Taxonomy" id="1447944"/>
    <lineage>
        <taxon>Eukaryota</taxon>
        <taxon>Fungi</taxon>
        <taxon>Dikarya</taxon>
        <taxon>Basidiomycota</taxon>
        <taxon>Agaricomycotina</taxon>
        <taxon>Agaricomycetes</taxon>
        <taxon>Agaricomycetidae</taxon>
        <taxon>Agaricales</taxon>
        <taxon>Marasmiineae</taxon>
        <taxon>Omphalotaceae</taxon>
        <taxon>Gymnopus</taxon>
    </lineage>
</organism>
<proteinExistence type="predicted"/>
<keyword evidence="1" id="KW-0479">Metal-binding</keyword>
<dbReference type="OrthoDB" id="194358at2759"/>
<dbReference type="Proteomes" id="UP000799118">
    <property type="component" value="Unassembled WGS sequence"/>
</dbReference>
<evidence type="ECO:0000256" key="3">
    <source>
        <dbReference type="ARBA" id="ARBA00022771"/>
    </source>
</evidence>
<keyword evidence="4" id="KW-0862">Zinc</keyword>
<dbReference type="Pfam" id="PF01753">
    <property type="entry name" value="zf-MYND"/>
    <property type="match status" value="1"/>
</dbReference>
<sequence length="467" mass="51415">MSRQELKPYTGPYTASGILTSIKDKGQTLRGLYQDEARNWDPKKLSKFGLACYFGMLEAVVKMVQSGAAPLLNSHETPYHWDYLSIIVFGAQRVSHPSGLKHLECLEFLLARGVPPNSQDIVGSTALHHACTGQTTNKPDPETLAELLTKPHLPQSNKIAPLIRSLIKHGANVDHQNRYGEVALFSAFPSNNIEVIDILLENGASLDIPEADGITPRSFFVRYGPQVTACVSKWIRKREGTDAPREGGQRRCQVERYCSTECQKKAWPVHKKICKPFDTSTTVVLKPSYRKGGTVQPLASLTRSVFGYDKDHPTPDSFYRGAHIPQTKSGKGKGHGKGAKSAAGKSDQKFEPKNLIIKVQVQLKQETLYGPMQDNGSYDSGRFDAKGDLLVYTKKRDFVCMITRAEQGSVDFESSSAAGVCVGEKAFDRLVQVVLNKGVGKAYFAAVLNSEKELVVKVGEVLAEQPF</sequence>
<evidence type="ECO:0000256" key="1">
    <source>
        <dbReference type="ARBA" id="ARBA00022723"/>
    </source>
</evidence>
<evidence type="ECO:0000313" key="10">
    <source>
        <dbReference type="EMBL" id="KAE9411211.1"/>
    </source>
</evidence>
<dbReference type="GO" id="GO:0008270">
    <property type="term" value="F:zinc ion binding"/>
    <property type="evidence" value="ECO:0007669"/>
    <property type="project" value="UniProtKB-KW"/>
</dbReference>
<dbReference type="InterPro" id="IPR036770">
    <property type="entry name" value="Ankyrin_rpt-contain_sf"/>
</dbReference>
<dbReference type="PROSITE" id="PS50865">
    <property type="entry name" value="ZF_MYND_2"/>
    <property type="match status" value="1"/>
</dbReference>
<keyword evidence="2" id="KW-0677">Repeat</keyword>
<feature type="repeat" description="ANK" evidence="6">
    <location>
        <begin position="179"/>
        <end position="211"/>
    </location>
</feature>
<dbReference type="SUPFAM" id="SSF144232">
    <property type="entry name" value="HIT/MYND zinc finger-like"/>
    <property type="match status" value="1"/>
</dbReference>
<dbReference type="InterPro" id="IPR002893">
    <property type="entry name" value="Znf_MYND"/>
</dbReference>
<evidence type="ECO:0000256" key="6">
    <source>
        <dbReference type="PROSITE-ProRule" id="PRU00023"/>
    </source>
</evidence>
<protein>
    <submittedName>
        <fullName evidence="10">Ankyrin</fullName>
    </submittedName>
</protein>
<keyword evidence="5 6" id="KW-0040">ANK repeat</keyword>
<dbReference type="PROSITE" id="PS50088">
    <property type="entry name" value="ANK_REPEAT"/>
    <property type="match status" value="1"/>
</dbReference>
<evidence type="ECO:0000256" key="2">
    <source>
        <dbReference type="ARBA" id="ARBA00022737"/>
    </source>
</evidence>
<feature type="domain" description="MYND-type" evidence="9">
    <location>
        <begin position="250"/>
        <end position="274"/>
    </location>
</feature>